<evidence type="ECO:0000256" key="1">
    <source>
        <dbReference type="ARBA" id="ARBA00017378"/>
    </source>
</evidence>
<dbReference type="PROSITE" id="PS51202">
    <property type="entry name" value="RCK_C"/>
    <property type="match status" value="1"/>
</dbReference>
<protein>
    <recommendedName>
        <fullName evidence="1">Trk system potassium uptake protein TrkA</fullName>
    </recommendedName>
</protein>
<dbReference type="InterPro" id="IPR036721">
    <property type="entry name" value="RCK_C_sf"/>
</dbReference>
<dbReference type="Pfam" id="PF02080">
    <property type="entry name" value="TrkA_C"/>
    <property type="match status" value="1"/>
</dbReference>
<dbReference type="PROSITE" id="PS51201">
    <property type="entry name" value="RCK_N"/>
    <property type="match status" value="1"/>
</dbReference>
<dbReference type="PRINTS" id="PR00335">
    <property type="entry name" value="KUPTAKETRKA"/>
</dbReference>
<dbReference type="InterPro" id="IPR003148">
    <property type="entry name" value="RCK_N"/>
</dbReference>
<reference evidence="10" key="2">
    <citation type="journal article" date="2024" name="Nature">
        <title>Anoxygenic phototroph of the Chloroflexota uses a type I reaction centre.</title>
        <authorList>
            <person name="Tsuji J.M."/>
            <person name="Shaw N.A."/>
            <person name="Nagashima S."/>
            <person name="Venkiteswaran J.J."/>
            <person name="Schiff S.L."/>
            <person name="Watanabe T."/>
            <person name="Fukui M."/>
            <person name="Hanada S."/>
            <person name="Tank M."/>
            <person name="Neufeld J.D."/>
        </authorList>
    </citation>
    <scope>NUCLEOTIDE SEQUENCE</scope>
    <source>
        <strain evidence="10">L227-S17</strain>
    </source>
</reference>
<dbReference type="InterPro" id="IPR006037">
    <property type="entry name" value="RCK_C"/>
</dbReference>
<dbReference type="PANTHER" id="PTHR43833">
    <property type="entry name" value="POTASSIUM CHANNEL PROTEIN 2-RELATED-RELATED"/>
    <property type="match status" value="1"/>
</dbReference>
<keyword evidence="2" id="KW-0813">Transport</keyword>
<dbReference type="EMBL" id="JACATZ010000003">
    <property type="protein sequence ID" value="NWJ47441.1"/>
    <property type="molecule type" value="Genomic_DNA"/>
</dbReference>
<dbReference type="Gene3D" id="3.40.50.720">
    <property type="entry name" value="NAD(P)-binding Rossmann-like Domain"/>
    <property type="match status" value="1"/>
</dbReference>
<feature type="domain" description="RCK N-terminal" evidence="7">
    <location>
        <begin position="1"/>
        <end position="118"/>
    </location>
</feature>
<dbReference type="RefSeq" id="WP_341471242.1">
    <property type="nucleotide sequence ID" value="NZ_CP128400.1"/>
</dbReference>
<evidence type="ECO:0000313" key="9">
    <source>
        <dbReference type="EMBL" id="NWJ47441.1"/>
    </source>
</evidence>
<evidence type="ECO:0000256" key="3">
    <source>
        <dbReference type="ARBA" id="ARBA00022538"/>
    </source>
</evidence>
<name>A0A8T7M5R5_9CHLR</name>
<dbReference type="InterPro" id="IPR036291">
    <property type="entry name" value="NAD(P)-bd_dom_sf"/>
</dbReference>
<dbReference type="InterPro" id="IPR050721">
    <property type="entry name" value="Trk_Ktr_HKT_K-transport"/>
</dbReference>
<gene>
    <name evidence="9" type="ORF">HXX08_16400</name>
    <name evidence="10" type="ORF">OZ401_002961</name>
</gene>
<keyword evidence="3" id="KW-0633">Potassium transport</keyword>
<reference evidence="9 11" key="1">
    <citation type="submission" date="2020-06" db="EMBL/GenBank/DDBJ databases">
        <title>Anoxygenic phototrophic Chloroflexota member uses a Type I reaction center.</title>
        <authorList>
            <person name="Tsuji J.M."/>
            <person name="Shaw N.A."/>
            <person name="Nagashima S."/>
            <person name="Venkiteswaran J."/>
            <person name="Schiff S.L."/>
            <person name="Hanada S."/>
            <person name="Tank M."/>
            <person name="Neufeld J.D."/>
        </authorList>
    </citation>
    <scope>NUCLEOTIDE SEQUENCE [LARGE SCALE GENOMIC DNA]</scope>
    <source>
        <strain evidence="9">L227-S17</strain>
    </source>
</reference>
<dbReference type="EMBL" id="CP128400">
    <property type="protein sequence ID" value="WJW69353.1"/>
    <property type="molecule type" value="Genomic_DNA"/>
</dbReference>
<feature type="domain" description="RCK C-terminal" evidence="8">
    <location>
        <begin position="137"/>
        <end position="220"/>
    </location>
</feature>
<dbReference type="Proteomes" id="UP001431572">
    <property type="component" value="Chromosome 2"/>
</dbReference>
<evidence type="ECO:0000313" key="12">
    <source>
        <dbReference type="Proteomes" id="UP001431572"/>
    </source>
</evidence>
<dbReference type="SUPFAM" id="SSF51735">
    <property type="entry name" value="NAD(P)-binding Rossmann-fold domains"/>
    <property type="match status" value="1"/>
</dbReference>
<keyword evidence="12" id="KW-1185">Reference proteome</keyword>
<organism evidence="9 11">
    <name type="scientific">Candidatus Chlorohelix allophototropha</name>
    <dbReference type="NCBI Taxonomy" id="3003348"/>
    <lineage>
        <taxon>Bacteria</taxon>
        <taxon>Bacillati</taxon>
        <taxon>Chloroflexota</taxon>
        <taxon>Chloroflexia</taxon>
        <taxon>Candidatus Chloroheliales</taxon>
        <taxon>Candidatus Chloroheliaceae</taxon>
        <taxon>Candidatus Chlorohelix</taxon>
    </lineage>
</organism>
<evidence type="ECO:0000259" key="7">
    <source>
        <dbReference type="PROSITE" id="PS51201"/>
    </source>
</evidence>
<keyword evidence="4" id="KW-0630">Potassium</keyword>
<dbReference type="SUPFAM" id="SSF116726">
    <property type="entry name" value="TrkA C-terminal domain-like"/>
    <property type="match status" value="1"/>
</dbReference>
<evidence type="ECO:0000256" key="6">
    <source>
        <dbReference type="ARBA" id="ARBA00023065"/>
    </source>
</evidence>
<evidence type="ECO:0000256" key="4">
    <source>
        <dbReference type="ARBA" id="ARBA00022958"/>
    </source>
</evidence>
<dbReference type="GO" id="GO:0015079">
    <property type="term" value="F:potassium ion transmembrane transporter activity"/>
    <property type="evidence" value="ECO:0007669"/>
    <property type="project" value="InterPro"/>
</dbReference>
<dbReference type="AlphaFoldDB" id="A0A8T7M5R5"/>
<keyword evidence="5" id="KW-0520">NAD</keyword>
<sequence>MYIIIAGGGKVGRYLTEALVNDGYEVLLIEKIKAKVDMYTEQLGGVVVQGDACEAQVLMDAGSARADVIIAVTGDDEDNLVICQMAKRKFGVKRAIARVNNPKNEKIFHKLGIDATVSHTDAILNLIERQIPLHSICSMMNLHDSNLELVDVVIEDDSPAINRAISTLSMPAETSILIIVRNGKVIVPRGELVLNRHDEVLVIGPKQTEKQVRLRLLGDEQN</sequence>
<dbReference type="InterPro" id="IPR006036">
    <property type="entry name" value="K_uptake_TrkA"/>
</dbReference>
<dbReference type="Pfam" id="PF02254">
    <property type="entry name" value="TrkA_N"/>
    <property type="match status" value="1"/>
</dbReference>
<proteinExistence type="predicted"/>
<evidence type="ECO:0000256" key="5">
    <source>
        <dbReference type="ARBA" id="ARBA00023027"/>
    </source>
</evidence>
<evidence type="ECO:0000256" key="2">
    <source>
        <dbReference type="ARBA" id="ARBA00022448"/>
    </source>
</evidence>
<evidence type="ECO:0000259" key="8">
    <source>
        <dbReference type="PROSITE" id="PS51202"/>
    </source>
</evidence>
<evidence type="ECO:0000313" key="11">
    <source>
        <dbReference type="Proteomes" id="UP000521676"/>
    </source>
</evidence>
<evidence type="ECO:0000313" key="10">
    <source>
        <dbReference type="EMBL" id="WJW69353.1"/>
    </source>
</evidence>
<keyword evidence="6" id="KW-0406">Ion transport</keyword>
<dbReference type="Gene3D" id="3.30.70.1450">
    <property type="entry name" value="Regulator of K+ conductance, C-terminal domain"/>
    <property type="match status" value="1"/>
</dbReference>
<dbReference type="GO" id="GO:0005886">
    <property type="term" value="C:plasma membrane"/>
    <property type="evidence" value="ECO:0007669"/>
    <property type="project" value="InterPro"/>
</dbReference>
<accession>A0A8T7M5R5</accession>
<dbReference type="PANTHER" id="PTHR43833:SF5">
    <property type="entry name" value="TRK SYSTEM POTASSIUM UPTAKE PROTEIN TRKA"/>
    <property type="match status" value="1"/>
</dbReference>
<dbReference type="Proteomes" id="UP000521676">
    <property type="component" value="Unassembled WGS sequence"/>
</dbReference>